<proteinExistence type="predicted"/>
<dbReference type="Pfam" id="PF06426">
    <property type="entry name" value="SATase_N"/>
    <property type="match status" value="1"/>
</dbReference>
<keyword evidence="8" id="KW-1185">Reference proteome</keyword>
<evidence type="ECO:0000256" key="1">
    <source>
        <dbReference type="ARBA" id="ARBA00004876"/>
    </source>
</evidence>
<dbReference type="InterPro" id="IPR010493">
    <property type="entry name" value="Ser_AcTrfase_N"/>
</dbReference>
<dbReference type="InterPro" id="IPR053376">
    <property type="entry name" value="Serine_acetyltransferase"/>
</dbReference>
<evidence type="ECO:0000313" key="7">
    <source>
        <dbReference type="EMBL" id="UUY03879.1"/>
    </source>
</evidence>
<sequence>MASAPEGDPTTMFLNQLAREREEYALPPKLRVVGEQVIHQALEFLFPHFAAEVGGKAGDVADELAALRSLLTHALRLPEAHCADPDDVVARFFRNLPAIRETLLVDAQAICDGDPAAHSVDEVILAYPGFYATAVYRLAHQLQGCEVPLVPRVLTEIAHRDTGIDIHPGATIGASLAIDHGTGIVIGETAILGDRVKLYQGVTLGALSVEKRFAKTKRHPTIGDDVVIYANATILGGDTVIGEGSRIGGNVWLTKSVPAHSVVTPTARVESAVQTADELLDFNI</sequence>
<dbReference type="Gene3D" id="1.10.3130.10">
    <property type="entry name" value="serine acetyltransferase, domain 1"/>
    <property type="match status" value="1"/>
</dbReference>
<dbReference type="Proteomes" id="UP001058860">
    <property type="component" value="Chromosome"/>
</dbReference>
<evidence type="ECO:0000256" key="3">
    <source>
        <dbReference type="ARBA" id="ARBA00022605"/>
    </source>
</evidence>
<evidence type="ECO:0000256" key="4">
    <source>
        <dbReference type="ARBA" id="ARBA00022679"/>
    </source>
</evidence>
<comment type="pathway">
    <text evidence="1">Amino-acid biosynthesis; L-cysteine biosynthesis; L-cysteine from L-serine: step 1/2.</text>
</comment>
<dbReference type="SUPFAM" id="SSF51161">
    <property type="entry name" value="Trimeric LpxA-like enzymes"/>
    <property type="match status" value="1"/>
</dbReference>
<gene>
    <name evidence="7" type="ORF">LRS13_25030</name>
</gene>
<dbReference type="CDD" id="cd03354">
    <property type="entry name" value="LbH_SAT"/>
    <property type="match status" value="1"/>
</dbReference>
<protein>
    <recommendedName>
        <fullName evidence="2">Serine acetyltransferase</fullName>
    </recommendedName>
</protein>
<dbReference type="EMBL" id="CP088295">
    <property type="protein sequence ID" value="UUY03879.1"/>
    <property type="molecule type" value="Genomic_DNA"/>
</dbReference>
<dbReference type="Gene3D" id="2.160.10.10">
    <property type="entry name" value="Hexapeptide repeat proteins"/>
    <property type="match status" value="1"/>
</dbReference>
<dbReference type="InterPro" id="IPR042122">
    <property type="entry name" value="Ser_AcTrfase_N_sf"/>
</dbReference>
<dbReference type="InterPro" id="IPR011004">
    <property type="entry name" value="Trimer_LpxA-like_sf"/>
</dbReference>
<evidence type="ECO:0000256" key="5">
    <source>
        <dbReference type="ARBA" id="ARBA00023315"/>
    </source>
</evidence>
<evidence type="ECO:0000313" key="8">
    <source>
        <dbReference type="Proteomes" id="UP001058860"/>
    </source>
</evidence>
<keyword evidence="3" id="KW-0028">Amino-acid biosynthesis</keyword>
<organism evidence="7 8">
    <name type="scientific">Svornostia abyssi</name>
    <dbReference type="NCBI Taxonomy" id="2898438"/>
    <lineage>
        <taxon>Bacteria</taxon>
        <taxon>Bacillati</taxon>
        <taxon>Actinomycetota</taxon>
        <taxon>Thermoleophilia</taxon>
        <taxon>Solirubrobacterales</taxon>
        <taxon>Baekduiaceae</taxon>
        <taxon>Svornostia</taxon>
    </lineage>
</organism>
<name>A0ABY5PGT1_9ACTN</name>
<accession>A0ABY5PGT1</accession>
<reference evidence="8" key="1">
    <citation type="submission" date="2021-11" db="EMBL/GenBank/DDBJ databases">
        <title>Cultivation dependent microbiological survey of springs from the worlds oldest radium mine currently devoted to the extraction of radon-saturated water.</title>
        <authorList>
            <person name="Kapinusova G."/>
            <person name="Smrhova T."/>
            <person name="Strejcek M."/>
            <person name="Suman J."/>
            <person name="Jani K."/>
            <person name="Pajer P."/>
            <person name="Uhlik O."/>
        </authorList>
    </citation>
    <scope>NUCLEOTIDE SEQUENCE [LARGE SCALE GENOMIC DNA]</scope>
    <source>
        <strain evidence="8">J379</strain>
    </source>
</reference>
<evidence type="ECO:0000256" key="2">
    <source>
        <dbReference type="ARBA" id="ARBA00018522"/>
    </source>
</evidence>
<dbReference type="InterPro" id="IPR045304">
    <property type="entry name" value="LbH_SAT"/>
</dbReference>
<keyword evidence="5" id="KW-0012">Acyltransferase</keyword>
<feature type="domain" description="Serine acetyltransferase N-terminal" evidence="6">
    <location>
        <begin position="65"/>
        <end position="132"/>
    </location>
</feature>
<dbReference type="RefSeq" id="WP_353864378.1">
    <property type="nucleotide sequence ID" value="NZ_CP088295.1"/>
</dbReference>
<dbReference type="NCBIfam" id="NF041874">
    <property type="entry name" value="EPS_EpsC"/>
    <property type="match status" value="1"/>
</dbReference>
<keyword evidence="4" id="KW-0808">Transferase</keyword>
<dbReference type="PANTHER" id="PTHR42811">
    <property type="entry name" value="SERINE ACETYLTRANSFERASE"/>
    <property type="match status" value="1"/>
</dbReference>
<evidence type="ECO:0000259" key="6">
    <source>
        <dbReference type="Pfam" id="PF06426"/>
    </source>
</evidence>